<evidence type="ECO:0000313" key="2">
    <source>
        <dbReference type="EMBL" id="MDQ0442238.1"/>
    </source>
</evidence>
<sequence length="358" mass="38666">MSSRDRPPPLTSDTYVLLVSDRPTERAALARAITFVIPCLSLGPGDAPGRGRPVFAILDLAPTALRDWIARLDSHVPPVTRLVLSRGDGVPQDDHTASVPATTPRKAILTKAFASIETATRLAALRARRLHERAQAAKGLVADLFDCAAIGGTLARADVERGTDLVLAAISEDGISAWLAELWRHDASVYEHTLSVAGFCAAFGTRIGLCRNDLARVARAGLLHDLGKARIPKEILDKPGRLDANEVKLMQRHPEIGATFLTAQGGFDPEVIDVVLHHHERLDGTGYPDRLKGREIADLVRIVSICDVFAALTERRAYRNPATPSEALAIMVETRGHLDQHLLAAFAPAMLACETLVV</sequence>
<dbReference type="EMBL" id="JAUSVV010000003">
    <property type="protein sequence ID" value="MDQ0442238.1"/>
    <property type="molecule type" value="Genomic_DNA"/>
</dbReference>
<dbReference type="Proteomes" id="UP001236369">
    <property type="component" value="Unassembled WGS sequence"/>
</dbReference>
<dbReference type="InterPro" id="IPR003607">
    <property type="entry name" value="HD/PDEase_dom"/>
</dbReference>
<proteinExistence type="predicted"/>
<dbReference type="InterPro" id="IPR037522">
    <property type="entry name" value="HD_GYP_dom"/>
</dbReference>
<organism evidence="2 3">
    <name type="scientific">Methylobacterium persicinum</name>
    <dbReference type="NCBI Taxonomy" id="374426"/>
    <lineage>
        <taxon>Bacteria</taxon>
        <taxon>Pseudomonadati</taxon>
        <taxon>Pseudomonadota</taxon>
        <taxon>Alphaproteobacteria</taxon>
        <taxon>Hyphomicrobiales</taxon>
        <taxon>Methylobacteriaceae</taxon>
        <taxon>Methylobacterium</taxon>
    </lineage>
</organism>
<dbReference type="CDD" id="cd00077">
    <property type="entry name" value="HDc"/>
    <property type="match status" value="1"/>
</dbReference>
<gene>
    <name evidence="2" type="ORF">QO016_001732</name>
</gene>
<reference evidence="2 3" key="1">
    <citation type="submission" date="2023-07" db="EMBL/GenBank/DDBJ databases">
        <title>Genomic Encyclopedia of Type Strains, Phase IV (KMG-IV): sequencing the most valuable type-strain genomes for metagenomic binning, comparative biology and taxonomic classification.</title>
        <authorList>
            <person name="Goeker M."/>
        </authorList>
    </citation>
    <scope>NUCLEOTIDE SEQUENCE [LARGE SCALE GENOMIC DNA]</scope>
    <source>
        <strain evidence="2 3">DSM 19562</strain>
    </source>
</reference>
<evidence type="ECO:0000313" key="3">
    <source>
        <dbReference type="Proteomes" id="UP001236369"/>
    </source>
</evidence>
<dbReference type="Gene3D" id="1.10.3210.10">
    <property type="entry name" value="Hypothetical protein af1432"/>
    <property type="match status" value="1"/>
</dbReference>
<dbReference type="InterPro" id="IPR006675">
    <property type="entry name" value="HDIG_dom"/>
</dbReference>
<accession>A0ABU0HIT6</accession>
<dbReference type="RefSeq" id="WP_307440403.1">
    <property type="nucleotide sequence ID" value="NZ_JAUSVV010000003.1"/>
</dbReference>
<dbReference type="Pfam" id="PF13487">
    <property type="entry name" value="HD_5"/>
    <property type="match status" value="1"/>
</dbReference>
<protein>
    <submittedName>
        <fullName evidence="2">Nucleotidyltransferase with HDIG domain</fullName>
    </submittedName>
</protein>
<dbReference type="PROSITE" id="PS51832">
    <property type="entry name" value="HD_GYP"/>
    <property type="match status" value="1"/>
</dbReference>
<dbReference type="SMART" id="SM00471">
    <property type="entry name" value="HDc"/>
    <property type="match status" value="1"/>
</dbReference>
<dbReference type="PANTHER" id="PTHR43155">
    <property type="entry name" value="CYCLIC DI-GMP PHOSPHODIESTERASE PA4108-RELATED"/>
    <property type="match status" value="1"/>
</dbReference>
<feature type="domain" description="HD-GYP" evidence="1">
    <location>
        <begin position="167"/>
        <end position="358"/>
    </location>
</feature>
<dbReference type="SUPFAM" id="SSF109604">
    <property type="entry name" value="HD-domain/PDEase-like"/>
    <property type="match status" value="1"/>
</dbReference>
<evidence type="ECO:0000259" key="1">
    <source>
        <dbReference type="PROSITE" id="PS51832"/>
    </source>
</evidence>
<dbReference type="PANTHER" id="PTHR43155:SF2">
    <property type="entry name" value="CYCLIC DI-GMP PHOSPHODIESTERASE PA4108"/>
    <property type="match status" value="1"/>
</dbReference>
<comment type="caution">
    <text evidence="2">The sequence shown here is derived from an EMBL/GenBank/DDBJ whole genome shotgun (WGS) entry which is preliminary data.</text>
</comment>
<dbReference type="NCBIfam" id="TIGR00277">
    <property type="entry name" value="HDIG"/>
    <property type="match status" value="1"/>
</dbReference>
<keyword evidence="3" id="KW-1185">Reference proteome</keyword>
<name>A0ABU0HIT6_9HYPH</name>